<protein>
    <recommendedName>
        <fullName evidence="4">CvpA family protein</fullName>
    </recommendedName>
</protein>
<keyword evidence="1" id="KW-1133">Transmembrane helix</keyword>
<evidence type="ECO:0000313" key="2">
    <source>
        <dbReference type="EMBL" id="GFO94975.1"/>
    </source>
</evidence>
<name>A0AAI9K596_9FIRM</name>
<dbReference type="AlphaFoldDB" id="A0AAI9K596"/>
<feature type="transmembrane region" description="Helical" evidence="1">
    <location>
        <begin position="28"/>
        <end position="46"/>
    </location>
</feature>
<reference evidence="2" key="1">
    <citation type="submission" date="2020-06" db="EMBL/GenBank/DDBJ databases">
        <title>Characterization of fructooligosaccharide metabolism and fructooligosaccharide-degrading enzymes in human commensal butyrate producers.</title>
        <authorList>
            <person name="Tanno H."/>
            <person name="Fujii T."/>
            <person name="Hirano K."/>
            <person name="Maeno S."/>
            <person name="Tonozuka T."/>
            <person name="Sakamoto M."/>
            <person name="Ohkuma M."/>
            <person name="Tochio T."/>
            <person name="Endo A."/>
        </authorList>
    </citation>
    <scope>NUCLEOTIDE SEQUENCE</scope>
    <source>
        <strain evidence="2">JCM 31265</strain>
    </source>
</reference>
<organism evidence="2 3">
    <name type="scientific">Coprococcus eutactus</name>
    <dbReference type="NCBI Taxonomy" id="33043"/>
    <lineage>
        <taxon>Bacteria</taxon>
        <taxon>Bacillati</taxon>
        <taxon>Bacillota</taxon>
        <taxon>Clostridia</taxon>
        <taxon>Lachnospirales</taxon>
        <taxon>Lachnospiraceae</taxon>
        <taxon>Coprococcus</taxon>
    </lineage>
</organism>
<accession>A0AAI9K596</accession>
<evidence type="ECO:0000256" key="1">
    <source>
        <dbReference type="SAM" id="Phobius"/>
    </source>
</evidence>
<feature type="transmembrane region" description="Helical" evidence="1">
    <location>
        <begin position="90"/>
        <end position="111"/>
    </location>
</feature>
<evidence type="ECO:0000313" key="3">
    <source>
        <dbReference type="Proteomes" id="UP000660047"/>
    </source>
</evidence>
<gene>
    <name evidence="2" type="ORF">COEU31_20210</name>
</gene>
<feature type="transmembrane region" description="Helical" evidence="1">
    <location>
        <begin position="58"/>
        <end position="78"/>
    </location>
</feature>
<keyword evidence="1" id="KW-0472">Membrane</keyword>
<dbReference type="RefSeq" id="WP_022217424.1">
    <property type="nucleotide sequence ID" value="NZ_BLYL01000012.1"/>
</dbReference>
<keyword evidence="1" id="KW-0812">Transmembrane</keyword>
<dbReference type="Proteomes" id="UP000660047">
    <property type="component" value="Unassembled WGS sequence"/>
</dbReference>
<dbReference type="EMBL" id="BLYL01000012">
    <property type="protein sequence ID" value="GFO94975.1"/>
    <property type="molecule type" value="Genomic_DNA"/>
</dbReference>
<sequence length="557" mass="61752">MGKQTKKKKSTGAAKEIFAKPPGRLGKWNAIAFAVLVVGELIYYYAATPAINIQSTSFWVWMVISVALVGFCTLDFTVESNDTRSVATKATKPAAWIVVIMIAVGLIMVAASSKLFCASKYASLINIEDGDFQTDIPESRQINDIALMDTSTARIIGERAVGSLSDVVSQYEVSGNYSTIDYNGAPMKVAALNYAGFIKYMNNRKNGIPGYVLVDPVKNEAHYIQTEKPIVYSPSAYFNKNLYRHVQMAYPTYIFEGFYLELSDDGNPYYICPVLESHAGLFGAKDVKGVVICDPCTGDTEYHEVSDVPHWVDRVYDGDLVCQKYDWYGELSGGYWNSVFGNKGCKRTTDDYGYKVMDGDVWVYTGVTSVNGDESNIGFALMNLRTGESKYYKVAGAEEYSAMSSAEGQVQHLGYKASFPSLINISGIPTYIMVLKDNGGLVKMYALVDVEKYNIVATGTTQKDALAAYNKLLAENGLKSTQSMTDDIPNRQITVADIKYINMDETTYVYITDENGNVYKQDFSENEELIFIQSGDKIKVFYQESDNGINDIISVER</sequence>
<comment type="caution">
    <text evidence="2">The sequence shown here is derived from an EMBL/GenBank/DDBJ whole genome shotgun (WGS) entry which is preliminary data.</text>
</comment>
<proteinExistence type="predicted"/>
<evidence type="ECO:0008006" key="4">
    <source>
        <dbReference type="Google" id="ProtNLM"/>
    </source>
</evidence>